<proteinExistence type="predicted"/>
<name>A0ABX3TUV4_9GAMM</name>
<keyword evidence="2" id="KW-1185">Reference proteome</keyword>
<evidence type="ECO:0000313" key="2">
    <source>
        <dbReference type="Proteomes" id="UP000192722"/>
    </source>
</evidence>
<accession>A0ABX3TUV4</accession>
<dbReference type="EMBL" id="MRWD01000075">
    <property type="protein sequence ID" value="ORJ19010.1"/>
    <property type="molecule type" value="Genomic_DNA"/>
</dbReference>
<comment type="caution">
    <text evidence="1">The sequence shown here is derived from an EMBL/GenBank/DDBJ whole genome shotgun (WGS) entry which is preliminary data.</text>
</comment>
<protein>
    <submittedName>
        <fullName evidence="1">Uncharacterized protein</fullName>
    </submittedName>
</protein>
<evidence type="ECO:0000313" key="1">
    <source>
        <dbReference type="EMBL" id="ORJ19010.1"/>
    </source>
</evidence>
<reference evidence="1 2" key="1">
    <citation type="journal article" date="2017" name="Int. J. Syst. Evol. Microbiol.">
        <title>Rouxiella badensis sp. nov. and Rouxiella silvae sp. nov. isolated from peat bog soil in Germany and emendation of the genus description.</title>
        <authorList>
            <person name="Le Fleche-Mateos A."/>
            <person name="Kugler J.H."/>
            <person name="Hansen S.H."/>
            <person name="Syldatk C."/>
            <person name="Hausmann R."/>
            <person name="Lomprez F."/>
            <person name="Vandenbogaert M."/>
            <person name="Manuguerra J.C."/>
            <person name="Grimont P.A."/>
        </authorList>
    </citation>
    <scope>NUCLEOTIDE SEQUENCE [LARGE SCALE GENOMIC DNA]</scope>
    <source>
        <strain evidence="1 2">213</strain>
    </source>
</reference>
<sequence>MKKSRGSRGHVHISNPKFTGISITLAKKDNPDRTIKASINSKFINIKNGRVSLNSRQIKKGSWVIVSSVNITIPENVPKMTTSTGPKRANINKVL</sequence>
<gene>
    <name evidence="1" type="ORF">BS639_22195</name>
</gene>
<dbReference type="RefSeq" id="WP_084984346.1">
    <property type="nucleotide sequence ID" value="NZ_CBCSCF010000004.1"/>
</dbReference>
<organism evidence="1 2">
    <name type="scientific">Rouxiella silvae</name>
    <dbReference type="NCBI Taxonomy" id="1646373"/>
    <lineage>
        <taxon>Bacteria</taxon>
        <taxon>Pseudomonadati</taxon>
        <taxon>Pseudomonadota</taxon>
        <taxon>Gammaproteobacteria</taxon>
        <taxon>Enterobacterales</taxon>
        <taxon>Yersiniaceae</taxon>
        <taxon>Rouxiella</taxon>
    </lineage>
</organism>
<dbReference type="Proteomes" id="UP000192722">
    <property type="component" value="Unassembled WGS sequence"/>
</dbReference>